<dbReference type="SUPFAM" id="SSF88946">
    <property type="entry name" value="Sigma2 domain of RNA polymerase sigma factors"/>
    <property type="match status" value="1"/>
</dbReference>
<dbReference type="GO" id="GO:0006352">
    <property type="term" value="P:DNA-templated transcription initiation"/>
    <property type="evidence" value="ECO:0007669"/>
    <property type="project" value="InterPro"/>
</dbReference>
<keyword evidence="3" id="KW-0805">Transcription regulation</keyword>
<gene>
    <name evidence="9" type="ORF">GFD30_03615</name>
</gene>
<dbReference type="SUPFAM" id="SSF54427">
    <property type="entry name" value="NTF2-like"/>
    <property type="match status" value="1"/>
</dbReference>
<protein>
    <submittedName>
        <fullName evidence="9">Sigma-70 family RNA polymerase sigma factor</fullName>
    </submittedName>
</protein>
<dbReference type="InterPro" id="IPR013324">
    <property type="entry name" value="RNA_pol_sigma_r3/r4-like"/>
</dbReference>
<dbReference type="InterPro" id="IPR032710">
    <property type="entry name" value="NTF2-like_dom_sf"/>
</dbReference>
<dbReference type="InterPro" id="IPR007627">
    <property type="entry name" value="RNA_pol_sigma70_r2"/>
</dbReference>
<feature type="domain" description="RNA polymerase sigma-70 region 2" evidence="6">
    <location>
        <begin position="23"/>
        <end position="89"/>
    </location>
</feature>
<evidence type="ECO:0000313" key="10">
    <source>
        <dbReference type="Proteomes" id="UP000477750"/>
    </source>
</evidence>
<dbReference type="SUPFAM" id="SSF88659">
    <property type="entry name" value="Sigma3 and sigma4 domains of RNA polymerase sigma factors"/>
    <property type="match status" value="1"/>
</dbReference>
<feature type="domain" description="SnoaL-like" evidence="8">
    <location>
        <begin position="218"/>
        <end position="313"/>
    </location>
</feature>
<dbReference type="InterPro" id="IPR013249">
    <property type="entry name" value="RNA_pol_sigma70_r4_t2"/>
</dbReference>
<comment type="subunit">
    <text evidence="2">Interacts transiently with the RNA polymerase catalytic core formed by RpoA, RpoB, RpoC and RpoZ (2 alpha, 1 beta, 1 beta' and 1 omega subunit) to form the RNA polymerase holoenzyme that can initiate transcription.</text>
</comment>
<dbReference type="Gene3D" id="3.10.450.50">
    <property type="match status" value="1"/>
</dbReference>
<dbReference type="InterPro" id="IPR014284">
    <property type="entry name" value="RNA_pol_sigma-70_dom"/>
</dbReference>
<dbReference type="NCBIfam" id="TIGR02937">
    <property type="entry name" value="sigma70-ECF"/>
    <property type="match status" value="1"/>
</dbReference>
<dbReference type="Proteomes" id="UP000477750">
    <property type="component" value="Unassembled WGS sequence"/>
</dbReference>
<dbReference type="Gene3D" id="1.10.1740.10">
    <property type="match status" value="1"/>
</dbReference>
<dbReference type="Gene3D" id="1.10.10.10">
    <property type="entry name" value="Winged helix-like DNA-binding domain superfamily/Winged helix DNA-binding domain"/>
    <property type="match status" value="1"/>
</dbReference>
<name>A0A6L5G4W3_9ACTN</name>
<keyword evidence="4" id="KW-0731">Sigma factor</keyword>
<dbReference type="EMBL" id="WIAO01000003">
    <property type="protein sequence ID" value="MQM24672.1"/>
    <property type="molecule type" value="Genomic_DNA"/>
</dbReference>
<dbReference type="InterPro" id="IPR039425">
    <property type="entry name" value="RNA_pol_sigma-70-like"/>
</dbReference>
<evidence type="ECO:0000259" key="8">
    <source>
        <dbReference type="Pfam" id="PF12680"/>
    </source>
</evidence>
<dbReference type="Pfam" id="PF08281">
    <property type="entry name" value="Sigma70_r4_2"/>
    <property type="match status" value="1"/>
</dbReference>
<proteinExistence type="inferred from homology"/>
<keyword evidence="10" id="KW-1185">Reference proteome</keyword>
<dbReference type="InterPro" id="IPR014305">
    <property type="entry name" value="RNA_pol_sigma-G_actinobac"/>
</dbReference>
<dbReference type="NCBIfam" id="NF006089">
    <property type="entry name" value="PRK08241.1"/>
    <property type="match status" value="1"/>
</dbReference>
<evidence type="ECO:0000259" key="7">
    <source>
        <dbReference type="Pfam" id="PF08281"/>
    </source>
</evidence>
<comment type="caution">
    <text evidence="9">The sequence shown here is derived from an EMBL/GenBank/DDBJ whole genome shotgun (WGS) entry which is preliminary data.</text>
</comment>
<dbReference type="GO" id="GO:0016987">
    <property type="term" value="F:sigma factor activity"/>
    <property type="evidence" value="ECO:0007669"/>
    <property type="project" value="UniProtKB-KW"/>
</dbReference>
<evidence type="ECO:0000259" key="6">
    <source>
        <dbReference type="Pfam" id="PF04542"/>
    </source>
</evidence>
<organism evidence="9 10">
    <name type="scientific">Glycomyces albidus</name>
    <dbReference type="NCBI Taxonomy" id="2656774"/>
    <lineage>
        <taxon>Bacteria</taxon>
        <taxon>Bacillati</taxon>
        <taxon>Actinomycetota</taxon>
        <taxon>Actinomycetes</taxon>
        <taxon>Glycomycetales</taxon>
        <taxon>Glycomycetaceae</taxon>
        <taxon>Glycomyces</taxon>
    </lineage>
</organism>
<dbReference type="AlphaFoldDB" id="A0A6L5G4W3"/>
<evidence type="ECO:0000256" key="4">
    <source>
        <dbReference type="ARBA" id="ARBA00023082"/>
    </source>
</evidence>
<keyword evidence="5" id="KW-0804">Transcription</keyword>
<evidence type="ECO:0000256" key="1">
    <source>
        <dbReference type="ARBA" id="ARBA00010641"/>
    </source>
</evidence>
<evidence type="ECO:0000256" key="2">
    <source>
        <dbReference type="ARBA" id="ARBA00011344"/>
    </source>
</evidence>
<dbReference type="Pfam" id="PF12680">
    <property type="entry name" value="SnoaL_2"/>
    <property type="match status" value="1"/>
</dbReference>
<comment type="similarity">
    <text evidence="1">Belongs to the sigma-70 factor family. ECF subfamily.</text>
</comment>
<sequence>MMATELLTEARAGDGEAFRRLTEPYRRELQVHCYRMLGSVQDAEDALQDTLLDAWRGLDGFEGRSSIRTWLYRVATNRCLNALRTARRRPARAWSNPDVDPPEPTRWGEVAWLEPYPDALLEGALAAVPGPEARYEQTEAISLAFTTAVQLLPARQRAVLILRDVLGYRADEVADMLDSTTESVHSALKRARAGLERRLPDGREPAPGPDTAAERALVDGFVRAYASGDVDALVALFAEDVRISMPPVPHEYEGREAAAGFFAAVMGDDWSLTLVPVRANGQPAFAGYDGSASGGPRPGTGITVLTIAGDRISALVKFDGALLPRFGLPESLPG</sequence>
<accession>A0A6L5G4W3</accession>
<dbReference type="Pfam" id="PF04542">
    <property type="entry name" value="Sigma70_r2"/>
    <property type="match status" value="1"/>
</dbReference>
<evidence type="ECO:0000313" key="9">
    <source>
        <dbReference type="EMBL" id="MQM24672.1"/>
    </source>
</evidence>
<dbReference type="PANTHER" id="PTHR43133">
    <property type="entry name" value="RNA POLYMERASE ECF-TYPE SIGMA FACTO"/>
    <property type="match status" value="1"/>
</dbReference>
<dbReference type="InterPro" id="IPR036388">
    <property type="entry name" value="WH-like_DNA-bd_sf"/>
</dbReference>
<dbReference type="InterPro" id="IPR013325">
    <property type="entry name" value="RNA_pol_sigma_r2"/>
</dbReference>
<reference evidence="9 10" key="1">
    <citation type="submission" date="2019-10" db="EMBL/GenBank/DDBJ databases">
        <title>Glycomyces albidus sp. nov., a novel actinomycete isolated from rhizosphere soil of wheat (Triticum aestivum L.).</title>
        <authorList>
            <person name="Qian L."/>
        </authorList>
    </citation>
    <scope>NUCLEOTIDE SEQUENCE [LARGE SCALE GENOMIC DNA]</scope>
    <source>
        <strain evidence="9 10">NEAU-7082</strain>
    </source>
</reference>
<dbReference type="NCBIfam" id="TIGR02960">
    <property type="entry name" value="SigX5"/>
    <property type="match status" value="1"/>
</dbReference>
<dbReference type="CDD" id="cd06171">
    <property type="entry name" value="Sigma70_r4"/>
    <property type="match status" value="1"/>
</dbReference>
<dbReference type="InterPro" id="IPR037401">
    <property type="entry name" value="SnoaL-like"/>
</dbReference>
<dbReference type="PANTHER" id="PTHR43133:SF65">
    <property type="entry name" value="ECF RNA POLYMERASE SIGMA FACTOR SIGG"/>
    <property type="match status" value="1"/>
</dbReference>
<evidence type="ECO:0000256" key="5">
    <source>
        <dbReference type="ARBA" id="ARBA00023163"/>
    </source>
</evidence>
<dbReference type="GO" id="GO:0003677">
    <property type="term" value="F:DNA binding"/>
    <property type="evidence" value="ECO:0007669"/>
    <property type="project" value="InterPro"/>
</dbReference>
<evidence type="ECO:0000256" key="3">
    <source>
        <dbReference type="ARBA" id="ARBA00023015"/>
    </source>
</evidence>
<feature type="domain" description="RNA polymerase sigma factor 70 region 4 type 2" evidence="7">
    <location>
        <begin position="144"/>
        <end position="193"/>
    </location>
</feature>